<evidence type="ECO:0000256" key="7">
    <source>
        <dbReference type="ARBA" id="ARBA00029602"/>
    </source>
</evidence>
<evidence type="ECO:0000256" key="8">
    <source>
        <dbReference type="RuleBase" id="RU004187"/>
    </source>
</evidence>
<dbReference type="VEuPathDB" id="GiardiaDB:SS50377_27574"/>
<dbReference type="Gene3D" id="3.30.260.10">
    <property type="entry name" value="TCP-1-like chaperonin intermediate domain"/>
    <property type="match status" value="1"/>
</dbReference>
<evidence type="ECO:0000313" key="11">
    <source>
        <dbReference type="Proteomes" id="UP000018208"/>
    </source>
</evidence>
<proteinExistence type="inferred from homology"/>
<dbReference type="SUPFAM" id="SSF52029">
    <property type="entry name" value="GroEL apical domain-like"/>
    <property type="match status" value="1"/>
</dbReference>
<comment type="similarity">
    <text evidence="2 8">Belongs to the TCP-1 chaperonin family.</text>
</comment>
<dbReference type="EMBL" id="AUWU02000007">
    <property type="protein sequence ID" value="KAH0571273.1"/>
    <property type="molecule type" value="Genomic_DNA"/>
</dbReference>
<keyword evidence="5 8" id="KW-0067">ATP-binding</keyword>
<reference evidence="10" key="2">
    <citation type="submission" date="2020-12" db="EMBL/GenBank/DDBJ databases">
        <title>New Spironucleus salmonicida genome in near-complete chromosomes.</title>
        <authorList>
            <person name="Xu F."/>
            <person name="Kurt Z."/>
            <person name="Jimenez-Gonzalez A."/>
            <person name="Astvaldsson A."/>
            <person name="Andersson J.O."/>
            <person name="Svard S.G."/>
        </authorList>
    </citation>
    <scope>NUCLEOTIDE SEQUENCE</scope>
    <source>
        <strain evidence="10">ATCC 50377</strain>
    </source>
</reference>
<dbReference type="Pfam" id="PF00118">
    <property type="entry name" value="Cpn60_TCP1"/>
    <property type="match status" value="1"/>
</dbReference>
<dbReference type="GO" id="GO:0005524">
    <property type="term" value="F:ATP binding"/>
    <property type="evidence" value="ECO:0007669"/>
    <property type="project" value="UniProtKB-KW"/>
</dbReference>
<keyword evidence="6 8" id="KW-0143">Chaperone</keyword>
<evidence type="ECO:0000256" key="2">
    <source>
        <dbReference type="ARBA" id="ARBA00008020"/>
    </source>
</evidence>
<dbReference type="SUPFAM" id="SSF54849">
    <property type="entry name" value="GroEL-intermediate domain like"/>
    <property type="match status" value="1"/>
</dbReference>
<dbReference type="AlphaFoldDB" id="V6M0I9"/>
<dbReference type="SUPFAM" id="SSF48592">
    <property type="entry name" value="GroEL equatorial domain-like"/>
    <property type="match status" value="1"/>
</dbReference>
<dbReference type="GO" id="GO:0005737">
    <property type="term" value="C:cytoplasm"/>
    <property type="evidence" value="ECO:0007669"/>
    <property type="project" value="UniProtKB-SubCell"/>
</dbReference>
<evidence type="ECO:0000256" key="4">
    <source>
        <dbReference type="ARBA" id="ARBA00022741"/>
    </source>
</evidence>
<dbReference type="InterPro" id="IPR027409">
    <property type="entry name" value="GroEL-like_apical_dom_sf"/>
</dbReference>
<evidence type="ECO:0000256" key="5">
    <source>
        <dbReference type="ARBA" id="ARBA00022840"/>
    </source>
</evidence>
<evidence type="ECO:0000256" key="6">
    <source>
        <dbReference type="ARBA" id="ARBA00023186"/>
    </source>
</evidence>
<keyword evidence="3" id="KW-0963">Cytoplasm</keyword>
<dbReference type="PRINTS" id="PR00304">
    <property type="entry name" value="TCOMPLEXTCP1"/>
</dbReference>
<dbReference type="NCBIfam" id="TIGR02346">
    <property type="entry name" value="chap_CCT_theta"/>
    <property type="match status" value="1"/>
</dbReference>
<dbReference type="InterPro" id="IPR027413">
    <property type="entry name" value="GROEL-like_equatorial_sf"/>
</dbReference>
<dbReference type="InterPro" id="IPR012721">
    <property type="entry name" value="Chap_CCT_theta"/>
</dbReference>
<dbReference type="EMBL" id="KI546073">
    <property type="protein sequence ID" value="EST46649.1"/>
    <property type="molecule type" value="Genomic_DNA"/>
</dbReference>
<dbReference type="InterPro" id="IPR002423">
    <property type="entry name" value="Cpn60/GroEL/TCP-1"/>
</dbReference>
<accession>V6M0I9</accession>
<gene>
    <name evidence="9" type="ORF">SS50377_13452</name>
    <name evidence="10" type="ORF">SS50377_27574</name>
</gene>
<dbReference type="Gene3D" id="1.10.560.10">
    <property type="entry name" value="GroEL-like equatorial domain"/>
    <property type="match status" value="1"/>
</dbReference>
<keyword evidence="4 8" id="KW-0547">Nucleotide-binding</keyword>
<comment type="subcellular location">
    <subcellularLocation>
        <location evidence="1">Cytoplasm</location>
    </subcellularLocation>
</comment>
<dbReference type="GO" id="GO:0016887">
    <property type="term" value="F:ATP hydrolysis activity"/>
    <property type="evidence" value="ECO:0007669"/>
    <property type="project" value="InterPro"/>
</dbReference>
<dbReference type="PROSITE" id="PS00750">
    <property type="entry name" value="TCP1_1"/>
    <property type="match status" value="1"/>
</dbReference>
<organism evidence="9">
    <name type="scientific">Spironucleus salmonicida</name>
    <dbReference type="NCBI Taxonomy" id="348837"/>
    <lineage>
        <taxon>Eukaryota</taxon>
        <taxon>Metamonada</taxon>
        <taxon>Diplomonadida</taxon>
        <taxon>Hexamitidae</taxon>
        <taxon>Hexamitinae</taxon>
        <taxon>Spironucleus</taxon>
    </lineage>
</organism>
<name>V6M0I9_9EUKA</name>
<dbReference type="GO" id="GO:0140662">
    <property type="term" value="F:ATP-dependent protein folding chaperone"/>
    <property type="evidence" value="ECO:0007669"/>
    <property type="project" value="InterPro"/>
</dbReference>
<dbReference type="Proteomes" id="UP000018208">
    <property type="component" value="Unassembled WGS sequence"/>
</dbReference>
<evidence type="ECO:0000256" key="3">
    <source>
        <dbReference type="ARBA" id="ARBA00022490"/>
    </source>
</evidence>
<dbReference type="OrthoDB" id="1748577at2759"/>
<protein>
    <recommendedName>
        <fullName evidence="7">CCT-theta</fullName>
    </recommendedName>
</protein>
<sequence>MSVPTVGLQSMLKGGTRNLQGTDEAIYGNINACRELASISRTSMGPQGLFKMIVTHLEKLIITKNAAQLTSELEIRHPAAKMLVMAAQNQALEYGDGTNLVISLAGELLNNAENLLKQGIPVVDIVSGYETVQSLIPDLLQSLITETAKSDDREKLSQIIKSAVSAKQYGYEDIIAKLVIDAVFLITKDGDFNPDHVRVAKVAGCGIEDSFVVKGFVVPALPRGSVNKQTNTKIAVFGCPVELRETETKGTILLENAEDLKNLNSSEEKAYEELILSFKNAGITTLVSQYNFHELAIHFCNKYGMMAIKIASKYEVRRFALSVNAELMTTCRLPERMSVLGAAEELYVDEIGDKKVLIVKDEGSKSISTVVIRAATDNFLNDAAVALGNGVNVAKAAMTDGRFLPGAGATELALSAELKKIAMNTTGLEQYGIRAFAEALEVVPRVLAETSGQKSDIVVNNLIAEYSKGNIRGVDIESDHDFINPSEKHIYDSYAVKNWAIRVGCDAACSILRVDQVIMRKQAGGPNPQEAGQGDWN</sequence>
<dbReference type="FunFam" id="3.50.7.10:FF:000008">
    <property type="entry name" value="T-complex protein 1 subunit theta"/>
    <property type="match status" value="1"/>
</dbReference>
<keyword evidence="11" id="KW-1185">Reference proteome</keyword>
<evidence type="ECO:0000256" key="1">
    <source>
        <dbReference type="ARBA" id="ARBA00004496"/>
    </source>
</evidence>
<dbReference type="InterPro" id="IPR027410">
    <property type="entry name" value="TCP-1-like_intermed_sf"/>
</dbReference>
<dbReference type="InterPro" id="IPR002194">
    <property type="entry name" value="Chaperonin_TCP-1_CS"/>
</dbReference>
<evidence type="ECO:0000313" key="9">
    <source>
        <dbReference type="EMBL" id="EST46649.1"/>
    </source>
</evidence>
<dbReference type="Gene3D" id="3.50.7.10">
    <property type="entry name" value="GroEL"/>
    <property type="match status" value="1"/>
</dbReference>
<reference evidence="9 10" key="1">
    <citation type="journal article" date="2014" name="PLoS Genet.">
        <title>The Genome of Spironucleus salmonicida Highlights a Fish Pathogen Adapted to Fluctuating Environments.</title>
        <authorList>
            <person name="Xu F."/>
            <person name="Jerlstrom-Hultqvist J."/>
            <person name="Einarsson E."/>
            <person name="Astvaldsson A."/>
            <person name="Svard S.G."/>
            <person name="Andersson J.O."/>
        </authorList>
    </citation>
    <scope>NUCLEOTIDE SEQUENCE</scope>
    <source>
        <strain evidence="10">ATCC 50377</strain>
    </source>
</reference>
<dbReference type="GO" id="GO:0051082">
    <property type="term" value="F:unfolded protein binding"/>
    <property type="evidence" value="ECO:0007669"/>
    <property type="project" value="InterPro"/>
</dbReference>
<dbReference type="PANTHER" id="PTHR11353">
    <property type="entry name" value="CHAPERONIN"/>
    <property type="match status" value="1"/>
</dbReference>
<evidence type="ECO:0000313" key="10">
    <source>
        <dbReference type="EMBL" id="KAH0571273.1"/>
    </source>
</evidence>
<dbReference type="InterPro" id="IPR017998">
    <property type="entry name" value="Chaperone_TCP-1"/>
</dbReference>